<feature type="compositionally biased region" description="Polar residues" evidence="1">
    <location>
        <begin position="208"/>
        <end position="221"/>
    </location>
</feature>
<dbReference type="AlphaFoldDB" id="A0A1Y2IFB8"/>
<keyword evidence="3" id="KW-1185">Reference proteome</keyword>
<accession>A0A1Y2IFB8</accession>
<evidence type="ECO:0000256" key="1">
    <source>
        <dbReference type="SAM" id="MobiDB-lite"/>
    </source>
</evidence>
<feature type="compositionally biased region" description="Basic residues" evidence="1">
    <location>
        <begin position="1"/>
        <end position="11"/>
    </location>
</feature>
<evidence type="ECO:0000313" key="2">
    <source>
        <dbReference type="EMBL" id="OSC99798.1"/>
    </source>
</evidence>
<evidence type="ECO:0000313" key="3">
    <source>
        <dbReference type="Proteomes" id="UP000193067"/>
    </source>
</evidence>
<name>A0A1Y2IFB8_TRAC3</name>
<dbReference type="Proteomes" id="UP000193067">
    <property type="component" value="Unassembled WGS sequence"/>
</dbReference>
<feature type="region of interest" description="Disordered" evidence="1">
    <location>
        <begin position="208"/>
        <end position="278"/>
    </location>
</feature>
<organism evidence="2 3">
    <name type="scientific">Trametes coccinea (strain BRFM310)</name>
    <name type="common">Pycnoporus coccineus</name>
    <dbReference type="NCBI Taxonomy" id="1353009"/>
    <lineage>
        <taxon>Eukaryota</taxon>
        <taxon>Fungi</taxon>
        <taxon>Dikarya</taxon>
        <taxon>Basidiomycota</taxon>
        <taxon>Agaricomycotina</taxon>
        <taxon>Agaricomycetes</taxon>
        <taxon>Polyporales</taxon>
        <taxon>Polyporaceae</taxon>
        <taxon>Trametes</taxon>
    </lineage>
</organism>
<dbReference type="STRING" id="1353009.A0A1Y2IFB8"/>
<proteinExistence type="predicted"/>
<feature type="region of interest" description="Disordered" evidence="1">
    <location>
        <begin position="1"/>
        <end position="29"/>
    </location>
</feature>
<sequence length="344" mass="38333">MPRSRHSRHTRYNNSQYQRPAHQNQPPAHQQNPVLHLEIPGLLVPNLTTILNQSPTYDHLPRLPMSSFGNGTFADKVSWTLVHLDLCCTVNQLLGLRAPGLSVWVDVYRSAANIIPALQLMRTFALAHPGTDHDFHQEVRATLDTALIHDHQLADLSLRKDPYTLTAQPNPANDGPGRVDCYPGVLRHCNVQAWNILISPQAPFASPNTANQQWGMPSKNSARWRVSPTPWDGLDDKASNDSNKEDRRPNTPYPHVQAPPTTPTPSLPELQYEEDDKDSVSEEACQHLIDFLTGRTRDMTLTTLINPSPLHILAAATALENPNIPYIDDVLVTINPNGLHLDSP</sequence>
<reference evidence="2 3" key="1">
    <citation type="journal article" date="2015" name="Biotechnol. Biofuels">
        <title>Enhanced degradation of softwood versus hardwood by the white-rot fungus Pycnoporus coccineus.</title>
        <authorList>
            <person name="Couturier M."/>
            <person name="Navarro D."/>
            <person name="Chevret D."/>
            <person name="Henrissat B."/>
            <person name="Piumi F."/>
            <person name="Ruiz-Duenas F.J."/>
            <person name="Martinez A.T."/>
            <person name="Grigoriev I.V."/>
            <person name="Riley R."/>
            <person name="Lipzen A."/>
            <person name="Berrin J.G."/>
            <person name="Master E.R."/>
            <person name="Rosso M.N."/>
        </authorList>
    </citation>
    <scope>NUCLEOTIDE SEQUENCE [LARGE SCALE GENOMIC DNA]</scope>
    <source>
        <strain evidence="2 3">BRFM310</strain>
    </source>
</reference>
<feature type="compositionally biased region" description="Low complexity" evidence="1">
    <location>
        <begin position="20"/>
        <end position="29"/>
    </location>
</feature>
<dbReference type="OrthoDB" id="2758757at2759"/>
<protein>
    <submittedName>
        <fullName evidence="2">Uncharacterized protein</fullName>
    </submittedName>
</protein>
<feature type="compositionally biased region" description="Basic and acidic residues" evidence="1">
    <location>
        <begin position="234"/>
        <end position="249"/>
    </location>
</feature>
<dbReference type="EMBL" id="KZ084124">
    <property type="protein sequence ID" value="OSC99798.1"/>
    <property type="molecule type" value="Genomic_DNA"/>
</dbReference>
<gene>
    <name evidence="2" type="ORF">PYCCODRAFT_1426950</name>
</gene>